<dbReference type="Proteomes" id="UP000019118">
    <property type="component" value="Unassembled WGS sequence"/>
</dbReference>
<dbReference type="InterPro" id="IPR037448">
    <property type="entry name" value="Zig-8"/>
</dbReference>
<dbReference type="FunFam" id="2.60.40.10:FF:000129">
    <property type="entry name" value="CLUMA_CG018772, isoform A"/>
    <property type="match status" value="1"/>
</dbReference>
<dbReference type="EnsemblMetazoa" id="XM_019918120.1">
    <property type="protein sequence ID" value="XP_019773679.1"/>
    <property type="gene ID" value="LOC109546944"/>
</dbReference>
<sequence length="290" mass="31563">MAETMSLWPNKEEIISWIKKAEAFASRFSSFVSSTAQVSVAGVPTKSKLTESKPQKPYFDDIGSKNVTAVVGQSALLNCRVKHPGDRTVSWMRKRDLHILTSGIHTYTGDGRFSVRHPEHSDDWDLRIEYVQKRDAGVYECQVNTEPKISLPIMLNVDDAQASIVGSPEIHVMKGSTIAITCTVNVYSTPPSSVHWYHGKSVVDFDSPRGGISLETEKTEAGTTSKLLITKALLSDSGNYTCMPSNATPASAAVHVLNGEHPAAMQTSSGQHCIPLVPVCMMVILMVVSS</sequence>
<feature type="domain" description="Ig-like" evidence="1">
    <location>
        <begin position="147"/>
        <end position="255"/>
    </location>
</feature>
<keyword evidence="3" id="KW-1185">Reference proteome</keyword>
<reference evidence="3" key="1">
    <citation type="journal article" date="2013" name="Genome Biol.">
        <title>Draft genome of the mountain pine beetle, Dendroctonus ponderosae Hopkins, a major forest pest.</title>
        <authorList>
            <person name="Keeling C.I."/>
            <person name="Yuen M.M."/>
            <person name="Liao N.Y."/>
            <person name="Docking T.R."/>
            <person name="Chan S.K."/>
            <person name="Taylor G.A."/>
            <person name="Palmquist D.L."/>
            <person name="Jackman S.D."/>
            <person name="Nguyen A."/>
            <person name="Li M."/>
            <person name="Henderson H."/>
            <person name="Janes J.K."/>
            <person name="Zhao Y."/>
            <person name="Pandoh P."/>
            <person name="Moore R."/>
            <person name="Sperling F.A."/>
            <person name="Huber D.P."/>
            <person name="Birol I."/>
            <person name="Jones S.J."/>
            <person name="Bohlmann J."/>
        </authorList>
    </citation>
    <scope>NUCLEOTIDE SEQUENCE</scope>
</reference>
<dbReference type="Pfam" id="PF07686">
    <property type="entry name" value="V-set"/>
    <property type="match status" value="1"/>
</dbReference>
<dbReference type="InterPro" id="IPR036179">
    <property type="entry name" value="Ig-like_dom_sf"/>
</dbReference>
<dbReference type="FunFam" id="2.60.40.10:FF:000533">
    <property type="entry name" value="Uncharacterized protein, isoform A"/>
    <property type="match status" value="1"/>
</dbReference>
<dbReference type="InterPro" id="IPR013783">
    <property type="entry name" value="Ig-like_fold"/>
</dbReference>
<dbReference type="SUPFAM" id="SSF48726">
    <property type="entry name" value="Immunoglobulin"/>
    <property type="match status" value="2"/>
</dbReference>
<dbReference type="InterPro" id="IPR013106">
    <property type="entry name" value="Ig_V-set"/>
</dbReference>
<dbReference type="CDD" id="cd00096">
    <property type="entry name" value="Ig"/>
    <property type="match status" value="1"/>
</dbReference>
<dbReference type="PANTHER" id="PTHR23279:SF6">
    <property type="entry name" value="DEFECTIVE PROBOSCIS EXTENSION RESPONSE 7, ISOFORM F"/>
    <property type="match status" value="1"/>
</dbReference>
<protein>
    <recommendedName>
        <fullName evidence="1">Ig-like domain-containing protein</fullName>
    </recommendedName>
</protein>
<name>A0AAR5QKC1_DENPD</name>
<evidence type="ECO:0000259" key="1">
    <source>
        <dbReference type="PROSITE" id="PS50835"/>
    </source>
</evidence>
<dbReference type="InterPro" id="IPR003599">
    <property type="entry name" value="Ig_sub"/>
</dbReference>
<dbReference type="InterPro" id="IPR007110">
    <property type="entry name" value="Ig-like_dom"/>
</dbReference>
<dbReference type="SMART" id="SM00408">
    <property type="entry name" value="IGc2"/>
    <property type="match status" value="2"/>
</dbReference>
<evidence type="ECO:0000313" key="2">
    <source>
        <dbReference type="EnsemblMetazoa" id="XP_019773679.1"/>
    </source>
</evidence>
<dbReference type="GO" id="GO:0050808">
    <property type="term" value="P:synapse organization"/>
    <property type="evidence" value="ECO:0007669"/>
    <property type="project" value="TreeGrafter"/>
</dbReference>
<dbReference type="InterPro" id="IPR003598">
    <property type="entry name" value="Ig_sub2"/>
</dbReference>
<reference evidence="2" key="2">
    <citation type="submission" date="2024-08" db="UniProtKB">
        <authorList>
            <consortium name="EnsemblMetazoa"/>
        </authorList>
    </citation>
    <scope>IDENTIFICATION</scope>
</reference>
<dbReference type="PANTHER" id="PTHR23279">
    <property type="entry name" value="DEFECTIVE PROBOSCIS EXTENSION RESPONSE DPR -RELATED"/>
    <property type="match status" value="1"/>
</dbReference>
<dbReference type="PROSITE" id="PS50835">
    <property type="entry name" value="IG_LIKE"/>
    <property type="match status" value="2"/>
</dbReference>
<accession>A0AAR5QKC1</accession>
<feature type="domain" description="Ig-like" evidence="1">
    <location>
        <begin position="57"/>
        <end position="144"/>
    </location>
</feature>
<dbReference type="GO" id="GO:0032589">
    <property type="term" value="C:neuron projection membrane"/>
    <property type="evidence" value="ECO:0007669"/>
    <property type="project" value="TreeGrafter"/>
</dbReference>
<dbReference type="AlphaFoldDB" id="A0AAR5QKC1"/>
<proteinExistence type="predicted"/>
<dbReference type="Pfam" id="PF13927">
    <property type="entry name" value="Ig_3"/>
    <property type="match status" value="1"/>
</dbReference>
<dbReference type="Gene3D" id="2.60.40.10">
    <property type="entry name" value="Immunoglobulins"/>
    <property type="match status" value="2"/>
</dbReference>
<dbReference type="SMART" id="SM00409">
    <property type="entry name" value="IG"/>
    <property type="match status" value="2"/>
</dbReference>
<organism evidence="2 3">
    <name type="scientific">Dendroctonus ponderosae</name>
    <name type="common">Mountain pine beetle</name>
    <dbReference type="NCBI Taxonomy" id="77166"/>
    <lineage>
        <taxon>Eukaryota</taxon>
        <taxon>Metazoa</taxon>
        <taxon>Ecdysozoa</taxon>
        <taxon>Arthropoda</taxon>
        <taxon>Hexapoda</taxon>
        <taxon>Insecta</taxon>
        <taxon>Pterygota</taxon>
        <taxon>Neoptera</taxon>
        <taxon>Endopterygota</taxon>
        <taxon>Coleoptera</taxon>
        <taxon>Polyphaga</taxon>
        <taxon>Cucujiformia</taxon>
        <taxon>Curculionidae</taxon>
        <taxon>Scolytinae</taxon>
        <taxon>Dendroctonus</taxon>
    </lineage>
</organism>
<evidence type="ECO:0000313" key="3">
    <source>
        <dbReference type="Proteomes" id="UP000019118"/>
    </source>
</evidence>